<dbReference type="InterPro" id="IPR015422">
    <property type="entry name" value="PyrdxlP-dep_Trfase_small"/>
</dbReference>
<evidence type="ECO:0000256" key="1">
    <source>
        <dbReference type="ARBA" id="ARBA00001933"/>
    </source>
</evidence>
<evidence type="ECO:0000313" key="11">
    <source>
        <dbReference type="EMBL" id="MFC4617800.1"/>
    </source>
</evidence>
<dbReference type="InterPro" id="IPR050106">
    <property type="entry name" value="HistidinolP_aminotransfase"/>
</dbReference>
<name>A0ABV9GMA6_9BACL</name>
<evidence type="ECO:0000256" key="6">
    <source>
        <dbReference type="ARBA" id="ARBA00022898"/>
    </source>
</evidence>
<evidence type="ECO:0000256" key="7">
    <source>
        <dbReference type="ARBA" id="ARBA00023102"/>
    </source>
</evidence>
<dbReference type="Proteomes" id="UP001596022">
    <property type="component" value="Unassembled WGS sequence"/>
</dbReference>
<comment type="subunit">
    <text evidence="3 9">Homodimer.</text>
</comment>
<gene>
    <name evidence="9 11" type="primary">hisC</name>
    <name evidence="11" type="ORF">ACFO4N_03550</name>
</gene>
<dbReference type="EC" id="2.6.1.9" evidence="9"/>
<keyword evidence="9" id="KW-0028">Amino-acid biosynthesis</keyword>
<dbReference type="GO" id="GO:0004400">
    <property type="term" value="F:histidinol-phosphate transaminase activity"/>
    <property type="evidence" value="ECO:0007669"/>
    <property type="project" value="UniProtKB-EC"/>
</dbReference>
<evidence type="ECO:0000256" key="9">
    <source>
        <dbReference type="HAMAP-Rule" id="MF_01023"/>
    </source>
</evidence>
<dbReference type="Pfam" id="PF00155">
    <property type="entry name" value="Aminotran_1_2"/>
    <property type="match status" value="1"/>
</dbReference>
<feature type="domain" description="Aminotransferase class I/classII large" evidence="10">
    <location>
        <begin position="30"/>
        <end position="352"/>
    </location>
</feature>
<evidence type="ECO:0000256" key="2">
    <source>
        <dbReference type="ARBA" id="ARBA00005011"/>
    </source>
</evidence>
<dbReference type="InterPro" id="IPR015421">
    <property type="entry name" value="PyrdxlP-dep_Trfase_major"/>
</dbReference>
<evidence type="ECO:0000256" key="4">
    <source>
        <dbReference type="ARBA" id="ARBA00022576"/>
    </source>
</evidence>
<dbReference type="Gene3D" id="3.90.1150.10">
    <property type="entry name" value="Aspartate Aminotransferase, domain 1"/>
    <property type="match status" value="1"/>
</dbReference>
<evidence type="ECO:0000259" key="10">
    <source>
        <dbReference type="Pfam" id="PF00155"/>
    </source>
</evidence>
<dbReference type="InterPro" id="IPR015424">
    <property type="entry name" value="PyrdxlP-dep_Trfase"/>
</dbReference>
<keyword evidence="5 9" id="KW-0808">Transferase</keyword>
<dbReference type="CDD" id="cd00609">
    <property type="entry name" value="AAT_like"/>
    <property type="match status" value="1"/>
</dbReference>
<dbReference type="EMBL" id="JBHSFW010000001">
    <property type="protein sequence ID" value="MFC4617800.1"/>
    <property type="molecule type" value="Genomic_DNA"/>
</dbReference>
<comment type="caution">
    <text evidence="11">The sequence shown here is derived from an EMBL/GenBank/DDBJ whole genome shotgun (WGS) entry which is preliminary data.</text>
</comment>
<dbReference type="InterPro" id="IPR005861">
    <property type="entry name" value="HisP_aminotrans"/>
</dbReference>
<comment type="similarity">
    <text evidence="9">Belongs to the class-II pyridoxal-phosphate-dependent aminotransferase family. Histidinol-phosphate aminotransferase subfamily.</text>
</comment>
<keyword evidence="4 9" id="KW-0032">Aminotransferase</keyword>
<evidence type="ECO:0000256" key="8">
    <source>
        <dbReference type="ARBA" id="ARBA00047481"/>
    </source>
</evidence>
<dbReference type="HAMAP" id="MF_01023">
    <property type="entry name" value="HisC_aminotrans_2"/>
    <property type="match status" value="1"/>
</dbReference>
<protein>
    <recommendedName>
        <fullName evidence="9">Histidinol-phosphate aminotransferase</fullName>
        <ecNumber evidence="9">2.6.1.9</ecNumber>
    </recommendedName>
    <alternativeName>
        <fullName evidence="9">Imidazole acetol-phosphate transaminase</fullName>
    </alternativeName>
</protein>
<comment type="catalytic activity">
    <reaction evidence="8 9">
        <text>L-histidinol phosphate + 2-oxoglutarate = 3-(imidazol-4-yl)-2-oxopropyl phosphate + L-glutamate</text>
        <dbReference type="Rhea" id="RHEA:23744"/>
        <dbReference type="ChEBI" id="CHEBI:16810"/>
        <dbReference type="ChEBI" id="CHEBI:29985"/>
        <dbReference type="ChEBI" id="CHEBI:57766"/>
        <dbReference type="ChEBI" id="CHEBI:57980"/>
        <dbReference type="EC" id="2.6.1.9"/>
    </reaction>
</comment>
<keyword evidence="6 9" id="KW-0663">Pyridoxal phosphate</keyword>
<dbReference type="InterPro" id="IPR001917">
    <property type="entry name" value="Aminotrans_II_pyridoxalP_BS"/>
</dbReference>
<dbReference type="PROSITE" id="PS00599">
    <property type="entry name" value="AA_TRANSFER_CLASS_2"/>
    <property type="match status" value="1"/>
</dbReference>
<evidence type="ECO:0000256" key="5">
    <source>
        <dbReference type="ARBA" id="ARBA00022679"/>
    </source>
</evidence>
<sequence>MCMKEQLKHIEPYKPGKRIEEVQQELGLAKVEKLASNENPFGSSPKALDAVRQVLESSAYYPDGYATELRSAVSRHLNVREDRMIFGNGSDELISLVSRCTLQPAANVVAAWPTFSNYKRNALIDGAEVREIPLKNGEHDLEAMLEAVDERTEIVWLCNPNNPTGTYISENDFIGFLDRLPNTVLVVCDEAYKEYVVADDYPDTIKYIDQFPNLLVTRTFSKAYGLAGFRVGYGVGHEDLIRSLEPAREPFNVSRAAQAAACAAIGDQAFIEATVANTRKGLKQYYDFCEAAGLTYYPSQTNFILIDFGVSGDIVFDYLLKRGFIVRSGTGLGAPTAVRITIGTEEQNTGVIQCLKDFLG</sequence>
<feature type="modified residue" description="N6-(pyridoxal phosphate)lysine" evidence="9">
    <location>
        <position position="222"/>
    </location>
</feature>
<comment type="pathway">
    <text evidence="2 9">Amino-acid biosynthesis; L-histidine biosynthesis; L-histidine from 5-phospho-alpha-D-ribose 1-diphosphate: step 7/9.</text>
</comment>
<keyword evidence="12" id="KW-1185">Reference proteome</keyword>
<evidence type="ECO:0000313" key="12">
    <source>
        <dbReference type="Proteomes" id="UP001596022"/>
    </source>
</evidence>
<accession>A0ABV9GMA6</accession>
<comment type="cofactor">
    <cofactor evidence="1 9">
        <name>pyridoxal 5'-phosphate</name>
        <dbReference type="ChEBI" id="CHEBI:597326"/>
    </cofactor>
</comment>
<dbReference type="SUPFAM" id="SSF53383">
    <property type="entry name" value="PLP-dependent transferases"/>
    <property type="match status" value="1"/>
</dbReference>
<dbReference type="NCBIfam" id="TIGR01141">
    <property type="entry name" value="hisC"/>
    <property type="match status" value="1"/>
</dbReference>
<dbReference type="PANTHER" id="PTHR43643:SF3">
    <property type="entry name" value="HISTIDINOL-PHOSPHATE AMINOTRANSFERASE"/>
    <property type="match status" value="1"/>
</dbReference>
<dbReference type="RefSeq" id="WP_376845519.1">
    <property type="nucleotide sequence ID" value="NZ_JBHSFW010000001.1"/>
</dbReference>
<dbReference type="InterPro" id="IPR004839">
    <property type="entry name" value="Aminotransferase_I/II_large"/>
</dbReference>
<dbReference type="Gene3D" id="3.40.640.10">
    <property type="entry name" value="Type I PLP-dependent aspartate aminotransferase-like (Major domain)"/>
    <property type="match status" value="1"/>
</dbReference>
<proteinExistence type="inferred from homology"/>
<organism evidence="11 12">
    <name type="scientific">Camelliibacillus cellulosilyticus</name>
    <dbReference type="NCBI Taxonomy" id="2174486"/>
    <lineage>
        <taxon>Bacteria</taxon>
        <taxon>Bacillati</taxon>
        <taxon>Bacillota</taxon>
        <taxon>Bacilli</taxon>
        <taxon>Bacillales</taxon>
        <taxon>Sporolactobacillaceae</taxon>
        <taxon>Camelliibacillus</taxon>
    </lineage>
</organism>
<evidence type="ECO:0000256" key="3">
    <source>
        <dbReference type="ARBA" id="ARBA00011738"/>
    </source>
</evidence>
<keyword evidence="7 9" id="KW-0368">Histidine biosynthesis</keyword>
<dbReference type="PANTHER" id="PTHR43643">
    <property type="entry name" value="HISTIDINOL-PHOSPHATE AMINOTRANSFERASE 2"/>
    <property type="match status" value="1"/>
</dbReference>
<reference evidence="12" key="1">
    <citation type="journal article" date="2019" name="Int. J. Syst. Evol. Microbiol.">
        <title>The Global Catalogue of Microorganisms (GCM) 10K type strain sequencing project: providing services to taxonomists for standard genome sequencing and annotation.</title>
        <authorList>
            <consortium name="The Broad Institute Genomics Platform"/>
            <consortium name="The Broad Institute Genome Sequencing Center for Infectious Disease"/>
            <person name="Wu L."/>
            <person name="Ma J."/>
        </authorList>
    </citation>
    <scope>NUCLEOTIDE SEQUENCE [LARGE SCALE GENOMIC DNA]</scope>
    <source>
        <strain evidence="12">CGMCC 1.16306</strain>
    </source>
</reference>